<dbReference type="NCBIfam" id="NF041263">
    <property type="entry name" value="colicin_Z_full"/>
    <property type="match status" value="1"/>
</dbReference>
<dbReference type="EMBL" id="BK010578">
    <property type="protein sequence ID" value="DAC77062.1"/>
    <property type="molecule type" value="Genomic_DNA"/>
</dbReference>
<protein>
    <submittedName>
        <fullName evidence="1">Uncharacterized protein</fullName>
    </submittedName>
</protein>
<sequence>MSGTPHNNKVTYDGFNCNGGKPPEANTSWSHVTNAWEWNDLKLNPGSISDWFPEEVKEALENNICIICGEKNCPYIKNSRDYQNLINSLKSGNVEEAKKVYRTKFAPLRRINKAEVMKGLQKARDARNNGVCTVPYIGPIQHKRVIAAPGVWSEWIELLNSFANENSPNVYTVNFNPSSNMESSFDVEIKYPEHSGMKTINTMGPGSYTIKATGIGNTYIRVKSHSNPVTVTFEFPEK</sequence>
<name>A0A4P3ALW2_SERMA</name>
<proteinExistence type="predicted"/>
<dbReference type="RefSeq" id="WP_071883843.1">
    <property type="nucleotide sequence ID" value="NZ_KK214332.1"/>
</dbReference>
<dbReference type="GeneID" id="301147361"/>
<organism evidence="1">
    <name type="scientific">Serratia marcescens BIDMC 80</name>
    <dbReference type="NCBI Taxonomy" id="1445864"/>
    <lineage>
        <taxon>Bacteria</taxon>
        <taxon>Pseudomonadati</taxon>
        <taxon>Pseudomonadota</taxon>
        <taxon>Gammaproteobacteria</taxon>
        <taxon>Enterobacterales</taxon>
        <taxon>Yersiniaceae</taxon>
        <taxon>Serratia</taxon>
    </lineage>
</organism>
<accession>A0A4P3ALW2</accession>
<dbReference type="NCBIfam" id="NF041262">
    <property type="entry name" value="colicin_Z_Cterm"/>
    <property type="match status" value="1"/>
</dbReference>
<dbReference type="AlphaFoldDB" id="A0A4P3ALW2"/>
<evidence type="ECO:0000313" key="1">
    <source>
        <dbReference type="EMBL" id="DAC77062.1"/>
    </source>
</evidence>
<reference evidence="1" key="1">
    <citation type="journal article" date="2019" name="J. Antimicrob. Chemother.">
        <title>SME-4-producing Serratia marcescens from Argentina belonging to clade 2 of the S. marcescens phylogeny.</title>
        <authorList>
            <person name="Dabos L."/>
            <person name="Patino-Navarrete R."/>
            <person name="Nastro M."/>
            <person name="Famiglietti A."/>
            <person name="Glaser P."/>
            <person name="Rodriguez C.H."/>
            <person name="Naas T."/>
        </authorList>
    </citation>
    <scope>NUCLEOTIDE SEQUENCE</scope>
    <source>
        <strain evidence="1">BIDMC 80</strain>
    </source>
</reference>